<evidence type="ECO:0000313" key="1">
    <source>
        <dbReference type="EMBL" id="MYH61821.1"/>
    </source>
</evidence>
<organism evidence="1">
    <name type="scientific">Caldilineaceae bacterium SB0675_bin_29</name>
    <dbReference type="NCBI Taxonomy" id="2605266"/>
    <lineage>
        <taxon>Bacteria</taxon>
        <taxon>Bacillati</taxon>
        <taxon>Chloroflexota</taxon>
        <taxon>Caldilineae</taxon>
        <taxon>Caldilineales</taxon>
        <taxon>Caldilineaceae</taxon>
    </lineage>
</organism>
<sequence>MRQHEEDPLTVIVFAEDSLSRHGLAAILELEPAIVAVLVETPAQLTEDKSGNADVLVWDMGWDFSSHVSAEVWETVGLIRLTAQESGLVPLV</sequence>
<reference evidence="1" key="1">
    <citation type="submission" date="2019-09" db="EMBL/GenBank/DDBJ databases">
        <title>Characterisation of the sponge microbiome using genome-centric metagenomics.</title>
        <authorList>
            <person name="Engelberts J.P."/>
            <person name="Robbins S.J."/>
            <person name="De Goeij J.M."/>
            <person name="Aranda M."/>
            <person name="Bell S.C."/>
            <person name="Webster N.S."/>
        </authorList>
    </citation>
    <scope>NUCLEOTIDE SEQUENCE</scope>
    <source>
        <strain evidence="1">SB0675_bin_29</strain>
    </source>
</reference>
<accession>A0A6B1G105</accession>
<gene>
    <name evidence="1" type="ORF">F4148_08660</name>
</gene>
<dbReference type="AlphaFoldDB" id="A0A6B1G105"/>
<name>A0A6B1G105_9CHLR</name>
<comment type="caution">
    <text evidence="1">The sequence shown here is derived from an EMBL/GenBank/DDBJ whole genome shotgun (WGS) entry which is preliminary data.</text>
</comment>
<proteinExistence type="predicted"/>
<protein>
    <recommendedName>
        <fullName evidence="2">Response regulator transcription factor</fullName>
    </recommendedName>
</protein>
<evidence type="ECO:0008006" key="2">
    <source>
        <dbReference type="Google" id="ProtNLM"/>
    </source>
</evidence>
<dbReference type="EMBL" id="VYDA01000325">
    <property type="protein sequence ID" value="MYH61821.1"/>
    <property type="molecule type" value="Genomic_DNA"/>
</dbReference>